<dbReference type="EMBL" id="BK015850">
    <property type="protein sequence ID" value="DAE28082.1"/>
    <property type="molecule type" value="Genomic_DNA"/>
</dbReference>
<name>A0A8S5RA98_9CAUD</name>
<evidence type="ECO:0000256" key="1">
    <source>
        <dbReference type="ARBA" id="ARBA00022603"/>
    </source>
</evidence>
<keyword evidence="2" id="KW-0808">Transferase</keyword>
<evidence type="ECO:0000259" key="3">
    <source>
        <dbReference type="Pfam" id="PF01555"/>
    </source>
</evidence>
<dbReference type="GO" id="GO:0003677">
    <property type="term" value="F:DNA binding"/>
    <property type="evidence" value="ECO:0007669"/>
    <property type="project" value="InterPro"/>
</dbReference>
<dbReference type="GO" id="GO:0032259">
    <property type="term" value="P:methylation"/>
    <property type="evidence" value="ECO:0007669"/>
    <property type="project" value="UniProtKB-KW"/>
</dbReference>
<dbReference type="Gene3D" id="3.40.50.150">
    <property type="entry name" value="Vaccinia Virus protein VP39"/>
    <property type="match status" value="1"/>
</dbReference>
<organism evidence="4">
    <name type="scientific">Siphoviridae sp. ctkfT29</name>
    <dbReference type="NCBI Taxonomy" id="2827278"/>
    <lineage>
        <taxon>Viruses</taxon>
        <taxon>Duplodnaviria</taxon>
        <taxon>Heunggongvirae</taxon>
        <taxon>Uroviricota</taxon>
        <taxon>Caudoviricetes</taxon>
    </lineage>
</organism>
<protein>
    <submittedName>
        <fullName evidence="4">Adenine specific DNA methyltransferase</fullName>
    </submittedName>
</protein>
<dbReference type="Pfam" id="PF01555">
    <property type="entry name" value="N6_N4_Mtase"/>
    <property type="match status" value="1"/>
</dbReference>
<reference evidence="4" key="1">
    <citation type="journal article" date="2021" name="Proc. Natl. Acad. Sci. U.S.A.">
        <title>A Catalog of Tens of Thousands of Viruses from Human Metagenomes Reveals Hidden Associations with Chronic Diseases.</title>
        <authorList>
            <person name="Tisza M.J."/>
            <person name="Buck C.B."/>
        </authorList>
    </citation>
    <scope>NUCLEOTIDE SEQUENCE</scope>
    <source>
        <strain evidence="4">CtkfT29</strain>
    </source>
</reference>
<dbReference type="PRINTS" id="PR00508">
    <property type="entry name" value="S21N4MTFRASE"/>
</dbReference>
<dbReference type="SUPFAM" id="SSF53335">
    <property type="entry name" value="S-adenosyl-L-methionine-dependent methyltransferases"/>
    <property type="match status" value="1"/>
</dbReference>
<accession>A0A8S5RA98</accession>
<dbReference type="GO" id="GO:0008170">
    <property type="term" value="F:N-methyltransferase activity"/>
    <property type="evidence" value="ECO:0007669"/>
    <property type="project" value="InterPro"/>
</dbReference>
<evidence type="ECO:0000256" key="2">
    <source>
        <dbReference type="ARBA" id="ARBA00022679"/>
    </source>
</evidence>
<dbReference type="InterPro" id="IPR002941">
    <property type="entry name" value="DNA_methylase_N4/N6"/>
</dbReference>
<sequence length="163" mass="18830">MKPGAVFYIWHADSKAYVFRMACQMTGWEVRQVLIWVKNAMVMGRQDYQWKHEPCLYGWKSGAGHLWASDRKQTTVLEFDRPTKNKEHPTMKPVALFDYQIKNNTKGGDIVLDLFAGSGTTVVACEQNGRNARVMEFDPRYCDVIVKRWENLTGEKAVLLHDD</sequence>
<dbReference type="InterPro" id="IPR029063">
    <property type="entry name" value="SAM-dependent_MTases_sf"/>
</dbReference>
<evidence type="ECO:0000313" key="4">
    <source>
        <dbReference type="EMBL" id="DAE28082.1"/>
    </source>
</evidence>
<dbReference type="InterPro" id="IPR001091">
    <property type="entry name" value="RM_Methyltransferase"/>
</dbReference>
<proteinExistence type="predicted"/>
<keyword evidence="1 4" id="KW-0489">Methyltransferase</keyword>
<feature type="domain" description="DNA methylase N-4/N-6" evidence="3">
    <location>
        <begin position="1"/>
        <end position="146"/>
    </location>
</feature>